<proteinExistence type="predicted"/>
<dbReference type="Proteomes" id="UP000285060">
    <property type="component" value="Unassembled WGS sequence"/>
</dbReference>
<dbReference type="GO" id="GO:0003676">
    <property type="term" value="F:nucleic acid binding"/>
    <property type="evidence" value="ECO:0007669"/>
    <property type="project" value="InterPro"/>
</dbReference>
<evidence type="ECO:0000313" key="3">
    <source>
        <dbReference type="Proteomes" id="UP000285060"/>
    </source>
</evidence>
<dbReference type="InterPro" id="IPR025246">
    <property type="entry name" value="IS30-like_HTH"/>
</dbReference>
<feature type="domain" description="Transposase IS30-like HTH" evidence="1">
    <location>
        <begin position="4"/>
        <end position="40"/>
    </location>
</feature>
<evidence type="ECO:0000259" key="1">
    <source>
        <dbReference type="Pfam" id="PF13936"/>
    </source>
</evidence>
<dbReference type="Gene3D" id="1.10.10.60">
    <property type="entry name" value="Homeodomain-like"/>
    <property type="match status" value="1"/>
</dbReference>
<dbReference type="Pfam" id="PF13936">
    <property type="entry name" value="HTH_38"/>
    <property type="match status" value="1"/>
</dbReference>
<dbReference type="Gene3D" id="3.30.420.10">
    <property type="entry name" value="Ribonuclease H-like superfamily/Ribonuclease H"/>
    <property type="match status" value="1"/>
</dbReference>
<gene>
    <name evidence="2" type="ORF">DYB32_007052</name>
</gene>
<sequence length="324" mass="36704">MGHGPQLTAVEQGQVLAWAAENLSVREIGRRLGRNHVTVAAILRDPSAYGSRSKSRPKKLTAKQQRRLYRANETLSCAKLNDQLDLSLQKSTVPRYLRSTNEFKYIKMYKAPKLTKQHMENRDAWATKVVDYGEVKWAAVVFSDEKKWNLDGPDGLKSYRHCIGREQKAVFSRQNGGGSLMVWGGIWADGETVLAFLDGSQNSHDYVYTLSEYLLPSAHLRFGTDFVFQQDNASIHTSVVTKEFLREENIAAVDWPALSQDLNRLKSWGYLGHRMYGGGKQYSSKEELKSSAILLHWNSLDVTYLQKLVSSMKTRSLGVVTPRE</sequence>
<accession>A0A3R7CX87</accession>
<keyword evidence="3" id="KW-1185">Reference proteome</keyword>
<comment type="caution">
    <text evidence="2">The sequence shown here is derived from an EMBL/GenBank/DDBJ whole genome shotgun (WGS) entry which is preliminary data.</text>
</comment>
<dbReference type="EMBL" id="QUSY01000842">
    <property type="protein sequence ID" value="RHY27095.1"/>
    <property type="molecule type" value="Genomic_DNA"/>
</dbReference>
<dbReference type="PANTHER" id="PTHR23022:SF129">
    <property type="entry name" value="TRANSPOSABLE ELEMENT TC3 TRANSPOSASE"/>
    <property type="match status" value="1"/>
</dbReference>
<organism evidence="2 3">
    <name type="scientific">Aphanomyces invadans</name>
    <dbReference type="NCBI Taxonomy" id="157072"/>
    <lineage>
        <taxon>Eukaryota</taxon>
        <taxon>Sar</taxon>
        <taxon>Stramenopiles</taxon>
        <taxon>Oomycota</taxon>
        <taxon>Saprolegniomycetes</taxon>
        <taxon>Saprolegniales</taxon>
        <taxon>Verrucalvaceae</taxon>
        <taxon>Aphanomyces</taxon>
    </lineage>
</organism>
<name>A0A3R7CX87_9STRA</name>
<reference evidence="2 3" key="1">
    <citation type="submission" date="2018-08" db="EMBL/GenBank/DDBJ databases">
        <title>Aphanomyces genome sequencing and annotation.</title>
        <authorList>
            <person name="Minardi D."/>
            <person name="Oidtmann B."/>
            <person name="Van Der Giezen M."/>
            <person name="Studholme D.J."/>
        </authorList>
    </citation>
    <scope>NUCLEOTIDE SEQUENCE [LARGE SCALE GENOMIC DNA]</scope>
    <source>
        <strain evidence="2 3">NJM0002</strain>
    </source>
</reference>
<dbReference type="AlphaFoldDB" id="A0A3R7CX87"/>
<dbReference type="PANTHER" id="PTHR23022">
    <property type="entry name" value="TRANSPOSABLE ELEMENT-RELATED"/>
    <property type="match status" value="1"/>
</dbReference>
<dbReference type="InterPro" id="IPR009057">
    <property type="entry name" value="Homeodomain-like_sf"/>
</dbReference>
<dbReference type="InterPro" id="IPR036397">
    <property type="entry name" value="RNaseH_sf"/>
</dbReference>
<protein>
    <recommendedName>
        <fullName evidence="1">Transposase IS30-like HTH domain-containing protein</fullName>
    </recommendedName>
</protein>
<dbReference type="SUPFAM" id="SSF46689">
    <property type="entry name" value="Homeodomain-like"/>
    <property type="match status" value="1"/>
</dbReference>
<dbReference type="InterPro" id="IPR052338">
    <property type="entry name" value="Transposase_5"/>
</dbReference>
<evidence type="ECO:0000313" key="2">
    <source>
        <dbReference type="EMBL" id="RHY27095.1"/>
    </source>
</evidence>